<feature type="compositionally biased region" description="Polar residues" evidence="3">
    <location>
        <begin position="47"/>
        <end position="66"/>
    </location>
</feature>
<dbReference type="Pfam" id="PF11951">
    <property type="entry name" value="Fungal_trans_2"/>
    <property type="match status" value="1"/>
</dbReference>
<feature type="compositionally biased region" description="Low complexity" evidence="3">
    <location>
        <begin position="17"/>
        <end position="46"/>
    </location>
</feature>
<accession>A0A2H1GLB8</accession>
<dbReference type="InterPro" id="IPR021858">
    <property type="entry name" value="Fun_TF"/>
</dbReference>
<protein>
    <recommendedName>
        <fullName evidence="4">Zn(2)-C6 fungal-type domain-containing protein</fullName>
    </recommendedName>
</protein>
<dbReference type="PANTHER" id="PTHR37534">
    <property type="entry name" value="TRANSCRIPTIONAL ACTIVATOR PROTEIN UGA3"/>
    <property type="match status" value="1"/>
</dbReference>
<dbReference type="InterPro" id="IPR001138">
    <property type="entry name" value="Zn2Cys6_DnaBD"/>
</dbReference>
<evidence type="ECO:0000256" key="2">
    <source>
        <dbReference type="ARBA" id="ARBA00023242"/>
    </source>
</evidence>
<dbReference type="GO" id="GO:0008270">
    <property type="term" value="F:zinc ion binding"/>
    <property type="evidence" value="ECO:0007669"/>
    <property type="project" value="InterPro"/>
</dbReference>
<dbReference type="Proteomes" id="UP000245764">
    <property type="component" value="Chromosome 6"/>
</dbReference>
<dbReference type="SMART" id="SM00066">
    <property type="entry name" value="GAL4"/>
    <property type="match status" value="1"/>
</dbReference>
<dbReference type="GO" id="GO:0000976">
    <property type="term" value="F:transcription cis-regulatory region binding"/>
    <property type="evidence" value="ECO:0007669"/>
    <property type="project" value="TreeGrafter"/>
</dbReference>
<dbReference type="PROSITE" id="PS50048">
    <property type="entry name" value="ZN2_CY6_FUNGAL_2"/>
    <property type="match status" value="1"/>
</dbReference>
<feature type="region of interest" description="Disordered" evidence="3">
    <location>
        <begin position="81"/>
        <end position="122"/>
    </location>
</feature>
<evidence type="ECO:0000256" key="3">
    <source>
        <dbReference type="SAM" id="MobiDB-lite"/>
    </source>
</evidence>
<dbReference type="CDD" id="cd00067">
    <property type="entry name" value="GAL4"/>
    <property type="match status" value="1"/>
</dbReference>
<dbReference type="PROSITE" id="PS00463">
    <property type="entry name" value="ZN2_CY6_FUNGAL_1"/>
    <property type="match status" value="1"/>
</dbReference>
<evidence type="ECO:0000313" key="6">
    <source>
        <dbReference type="Proteomes" id="UP000245764"/>
    </source>
</evidence>
<dbReference type="Gene3D" id="4.10.240.10">
    <property type="entry name" value="Zn(2)-C6 fungal-type DNA-binding domain"/>
    <property type="match status" value="1"/>
</dbReference>
<dbReference type="GO" id="GO:0000981">
    <property type="term" value="F:DNA-binding transcription factor activity, RNA polymerase II-specific"/>
    <property type="evidence" value="ECO:0007669"/>
    <property type="project" value="InterPro"/>
</dbReference>
<dbReference type="EMBL" id="LT854258">
    <property type="protein sequence ID" value="SMR54373.1"/>
    <property type="molecule type" value="Genomic_DNA"/>
</dbReference>
<dbReference type="GO" id="GO:0045944">
    <property type="term" value="P:positive regulation of transcription by RNA polymerase II"/>
    <property type="evidence" value="ECO:0007669"/>
    <property type="project" value="TreeGrafter"/>
</dbReference>
<evidence type="ECO:0000259" key="4">
    <source>
        <dbReference type="PROSITE" id="PS50048"/>
    </source>
</evidence>
<sequence>MEVMTRPSPYGTTYQASTSPSPRRRSSLLLRMAYSSSNASSSPNQSTPDTDNQTDVDGYNTANTPCTDILTAPKIEELDLNSPDDLKDIEPSTALTAPKKRGRPRKEPFIGPQKASHARSKTGCGTCRRRKKKCDETKPFCTNCEKNNYVCSGYEPKQLWRGGRVKAPMTESPNLPPLVKGMDGSNVSSYFLTYFTERLSNCLSLTDNYNPFRTIIFERALQHKGLLHSVLFLSGSSLTATSKETNQAWETCQEHHGSQAFNSLFEDIGKATAAEGQESSEAMQFHGDSSIAQALVLCLQTVCAGDLTGSYRTHLDAMKRMLTETAYTFSDPIFRTFILEFLLYHDFSSSITSLTNPLDARSLTLMRSFHETSSSDPSSSSGGNLLGVLDGLFDLLARIRSLRDTIRALRGIQGRHWHNFDVSQEAFAIDTALRHWICPHTPDNPRYAASLLYRQCTWIYLYRTFQPSIPSPVFTEAVDQGLSYLKDLPEEMQSILLMPLFLLGCAAWEERQRREIEKALERLEKWSQLGNIRYAREVIREVWARMDRGDEEGSWDWEDVLGTKGWDFLVT</sequence>
<name>A0A2H1GLB8_ZYMTR</name>
<feature type="domain" description="Zn(2)-C6 fungal-type" evidence="4">
    <location>
        <begin position="123"/>
        <end position="152"/>
    </location>
</feature>
<reference evidence="6" key="1">
    <citation type="submission" date="2017-05" db="EMBL/GenBank/DDBJ databases">
        <authorList>
            <person name="Song R."/>
            <person name="Chenine A.L."/>
            <person name="Ruprecht R.M."/>
        </authorList>
    </citation>
    <scope>NUCLEOTIDE SEQUENCE [LARGE SCALE GENOMIC DNA]</scope>
</reference>
<dbReference type="SUPFAM" id="SSF57701">
    <property type="entry name" value="Zn2/Cys6 DNA-binding domain"/>
    <property type="match status" value="1"/>
</dbReference>
<feature type="region of interest" description="Disordered" evidence="3">
    <location>
        <begin position="1"/>
        <end position="68"/>
    </location>
</feature>
<proteinExistence type="predicted"/>
<dbReference type="PANTHER" id="PTHR37534:SF38">
    <property type="entry name" value="ZN(2)-C6 FUNGAL-TYPE DOMAIN-CONTAINING PROTEIN"/>
    <property type="match status" value="1"/>
</dbReference>
<keyword evidence="2" id="KW-0539">Nucleus</keyword>
<organism evidence="5 6">
    <name type="scientific">Zymoseptoria tritici ST99CH_1E4</name>
    <dbReference type="NCBI Taxonomy" id="1276532"/>
    <lineage>
        <taxon>Eukaryota</taxon>
        <taxon>Fungi</taxon>
        <taxon>Dikarya</taxon>
        <taxon>Ascomycota</taxon>
        <taxon>Pezizomycotina</taxon>
        <taxon>Dothideomycetes</taxon>
        <taxon>Dothideomycetidae</taxon>
        <taxon>Mycosphaerellales</taxon>
        <taxon>Mycosphaerellaceae</taxon>
        <taxon>Zymoseptoria</taxon>
    </lineage>
</organism>
<gene>
    <name evidence="5" type="ORF">ZT1E4_G7072</name>
</gene>
<dbReference type="InterPro" id="IPR036864">
    <property type="entry name" value="Zn2-C6_fun-type_DNA-bd_sf"/>
</dbReference>
<evidence type="ECO:0000256" key="1">
    <source>
        <dbReference type="ARBA" id="ARBA00004123"/>
    </source>
</evidence>
<dbReference type="GO" id="GO:0005634">
    <property type="term" value="C:nucleus"/>
    <property type="evidence" value="ECO:0007669"/>
    <property type="project" value="UniProtKB-SubCell"/>
</dbReference>
<dbReference type="Pfam" id="PF00172">
    <property type="entry name" value="Zn_clus"/>
    <property type="match status" value="1"/>
</dbReference>
<comment type="subcellular location">
    <subcellularLocation>
        <location evidence="1">Nucleus</location>
    </subcellularLocation>
</comment>
<dbReference type="AlphaFoldDB" id="A0A2H1GLB8"/>
<evidence type="ECO:0000313" key="5">
    <source>
        <dbReference type="EMBL" id="SMR54373.1"/>
    </source>
</evidence>